<organism evidence="3 4">
    <name type="scientific">Vitrella brassicaformis (strain CCMP3155)</name>
    <dbReference type="NCBI Taxonomy" id="1169540"/>
    <lineage>
        <taxon>Eukaryota</taxon>
        <taxon>Sar</taxon>
        <taxon>Alveolata</taxon>
        <taxon>Colpodellida</taxon>
        <taxon>Vitrellaceae</taxon>
        <taxon>Vitrella</taxon>
    </lineage>
</organism>
<feature type="compositionally biased region" description="Polar residues" evidence="1">
    <location>
        <begin position="858"/>
        <end position="867"/>
    </location>
</feature>
<feature type="compositionally biased region" description="Polar residues" evidence="1">
    <location>
        <begin position="53"/>
        <end position="67"/>
    </location>
</feature>
<feature type="compositionally biased region" description="Acidic residues" evidence="1">
    <location>
        <begin position="569"/>
        <end position="587"/>
    </location>
</feature>
<sequence length="965" mass="104635">MPSTTNLHLYSSRWRVVGLARITIMKDTRHGSPAEPQDSTSGRRTAPDDHHQGSCTTPARQERQTQPPAAGAAAAAAGAGGGAADPTTKASAFLERCFPVVRRIIHFFTVLGYLVEMAVLLGVFITGLLIPLWLELVLALLSLPYALIVASGCIMLTMTVLNIGSLLFAAYLDDNSPLAAPPKRPAKRKEPPAESADANGATALAKASQIEAEEDGNSAAADEEQRRATRRRQRKRSTSFFGSGWSCWTLFLTTLLRIPSALATCTAALAVLVLISDHRHLPATSPSPSVLCGSPPHSTPLSPTTFDRPLWLYTTWYHQAHDDLLGICVPQEVFNVLNCTKDEPVRDEQGELNAGRLRGMVYGAFSEELGKGVGRIPTNAFVQQYRRSLDGYNVTTERIQQFLTLAKIAETRLHCAGVCEPSPPIFIGNTIFDVNTALAACVPQFEHYLVTKSPLRPLALLLLFCGLIMATSQQLCLGLAIYIAVKVCLRRRQKGLAKKRAGVTTAVVKAKPQTPGATATASAVASDKRPVEVHLDLVVRFPDETQSPDDGEGEEGSSYPNTEQREGEGEGSAEGDDGWADELADDESDHRKPSPLLRPALEGVSVSTGTQADVAKSECGQGGKEEHETQVEMDQAVSTASSRHEGEHTHQTDEQDETTTHTVTSLPSPPSPPLTNITHQQPTPTTIPHRPSPPSIFSVSSATSSSYLGSQAETLAGFSDMLEEPIQSYLSKPRARSENGDDGGRKTTSTPRHRSPSLDPKATQGATRQQHQQQQQQQRALFRDLAPSDLQGGHSPLDCTGRQSDTGTVGGLTALFDEPVDTYINSVEERRRLRSLTPVTAGSSRHRSSTDGRVQTGAAATTPTASNDKSELRRPERRQRHSGRRAAPDAQPASQPEGREMSRPEGREALHRHSHRRRRHDRGREGREHHVEAVSFPPSLSVPPRRPLRVGREHASSAERAQTPN</sequence>
<feature type="compositionally biased region" description="Low complexity" evidence="1">
    <location>
        <begin position="674"/>
        <end position="707"/>
    </location>
</feature>
<feature type="region of interest" description="Disordered" evidence="1">
    <location>
        <begin position="726"/>
        <end position="965"/>
    </location>
</feature>
<gene>
    <name evidence="3" type="ORF">Vbra_16472</name>
</gene>
<feature type="transmembrane region" description="Helical" evidence="2">
    <location>
        <begin position="104"/>
        <end position="133"/>
    </location>
</feature>
<accession>A0A0G4FYM4</accession>
<feature type="compositionally biased region" description="Basic residues" evidence="1">
    <location>
        <begin position="875"/>
        <end position="884"/>
    </location>
</feature>
<evidence type="ECO:0000313" key="4">
    <source>
        <dbReference type="Proteomes" id="UP000041254"/>
    </source>
</evidence>
<keyword evidence="2" id="KW-0472">Membrane</keyword>
<dbReference type="AlphaFoldDB" id="A0A0G4FYM4"/>
<protein>
    <submittedName>
        <fullName evidence="3">Uncharacterized protein</fullName>
    </submittedName>
</protein>
<feature type="region of interest" description="Disordered" evidence="1">
    <location>
        <begin position="541"/>
        <end position="707"/>
    </location>
</feature>
<feature type="compositionally biased region" description="Low complexity" evidence="1">
    <location>
        <begin position="769"/>
        <end position="778"/>
    </location>
</feature>
<dbReference type="EMBL" id="CDMY01000529">
    <property type="protein sequence ID" value="CEM20475.1"/>
    <property type="molecule type" value="Genomic_DNA"/>
</dbReference>
<feature type="region of interest" description="Disordered" evidence="1">
    <location>
        <begin position="180"/>
        <end position="199"/>
    </location>
</feature>
<dbReference type="InParanoid" id="A0A0G4FYM4"/>
<feature type="compositionally biased region" description="Acidic residues" evidence="1">
    <location>
        <begin position="546"/>
        <end position="555"/>
    </location>
</feature>
<feature type="compositionally biased region" description="Basic and acidic residues" evidence="1">
    <location>
        <begin position="897"/>
        <end position="911"/>
    </location>
</feature>
<proteinExistence type="predicted"/>
<feature type="compositionally biased region" description="Basic and acidic residues" evidence="1">
    <location>
        <begin position="735"/>
        <end position="745"/>
    </location>
</feature>
<evidence type="ECO:0000313" key="3">
    <source>
        <dbReference type="EMBL" id="CEM20475.1"/>
    </source>
</evidence>
<keyword evidence="4" id="KW-1185">Reference proteome</keyword>
<feature type="transmembrane region" description="Helical" evidence="2">
    <location>
        <begin position="145"/>
        <end position="172"/>
    </location>
</feature>
<feature type="region of interest" description="Disordered" evidence="1">
    <location>
        <begin position="210"/>
        <end position="233"/>
    </location>
</feature>
<reference evidence="3 4" key="1">
    <citation type="submission" date="2014-11" db="EMBL/GenBank/DDBJ databases">
        <authorList>
            <person name="Zhu J."/>
            <person name="Qi W."/>
            <person name="Song R."/>
        </authorList>
    </citation>
    <scope>NUCLEOTIDE SEQUENCE [LARGE SCALE GENOMIC DNA]</scope>
</reference>
<feature type="compositionally biased region" description="Basic and acidic residues" evidence="1">
    <location>
        <begin position="642"/>
        <end position="653"/>
    </location>
</feature>
<evidence type="ECO:0000256" key="1">
    <source>
        <dbReference type="SAM" id="MobiDB-lite"/>
    </source>
</evidence>
<feature type="transmembrane region" description="Helical" evidence="2">
    <location>
        <begin position="236"/>
        <end position="252"/>
    </location>
</feature>
<evidence type="ECO:0000256" key="2">
    <source>
        <dbReference type="SAM" id="Phobius"/>
    </source>
</evidence>
<dbReference type="VEuPathDB" id="CryptoDB:Vbra_16472"/>
<keyword evidence="2" id="KW-1133">Transmembrane helix</keyword>
<dbReference type="Proteomes" id="UP000041254">
    <property type="component" value="Unassembled WGS sequence"/>
</dbReference>
<feature type="compositionally biased region" description="Basic and acidic residues" evidence="1">
    <location>
        <begin position="922"/>
        <end position="932"/>
    </location>
</feature>
<feature type="compositionally biased region" description="Basic residues" evidence="1">
    <location>
        <begin position="912"/>
        <end position="921"/>
    </location>
</feature>
<name>A0A0G4FYM4_VITBC</name>
<keyword evidence="2" id="KW-0812">Transmembrane</keyword>
<feature type="region of interest" description="Disordered" evidence="1">
    <location>
        <begin position="27"/>
        <end position="72"/>
    </location>
</feature>